<dbReference type="EMBL" id="FUYA01000011">
    <property type="protein sequence ID" value="SKA81303.1"/>
    <property type="molecule type" value="Genomic_DNA"/>
</dbReference>
<reference evidence="1 2" key="1">
    <citation type="submission" date="2017-02" db="EMBL/GenBank/DDBJ databases">
        <authorList>
            <person name="Peterson S.W."/>
        </authorList>
    </citation>
    <scope>NUCLEOTIDE SEQUENCE [LARGE SCALE GENOMIC DNA]</scope>
    <source>
        <strain evidence="1 2">DSM 18034</strain>
    </source>
</reference>
<organism evidence="1 2">
    <name type="scientific">Desulfobaculum bizertense DSM 18034</name>
    <dbReference type="NCBI Taxonomy" id="1121442"/>
    <lineage>
        <taxon>Bacteria</taxon>
        <taxon>Pseudomonadati</taxon>
        <taxon>Thermodesulfobacteriota</taxon>
        <taxon>Desulfovibrionia</taxon>
        <taxon>Desulfovibrionales</taxon>
        <taxon>Desulfovibrionaceae</taxon>
        <taxon>Desulfobaculum</taxon>
    </lineage>
</organism>
<protein>
    <submittedName>
        <fullName evidence="1">Uncharacterized protein</fullName>
    </submittedName>
</protein>
<accession>A0A1T4WVC5</accession>
<dbReference type="STRING" id="1121442.SAMN02745702_02696"/>
<keyword evidence="2" id="KW-1185">Reference proteome</keyword>
<dbReference type="AlphaFoldDB" id="A0A1T4WVC5"/>
<evidence type="ECO:0000313" key="1">
    <source>
        <dbReference type="EMBL" id="SKA81303.1"/>
    </source>
</evidence>
<name>A0A1T4WVC5_9BACT</name>
<proteinExistence type="predicted"/>
<gene>
    <name evidence="1" type="ORF">SAMN02745702_02696</name>
</gene>
<dbReference type="Proteomes" id="UP000189733">
    <property type="component" value="Unassembled WGS sequence"/>
</dbReference>
<sequence length="281" mass="30976">MAREVSVTWQPDLEDSTIRTKADALKSGFSQAIFDEAVALLPGTLSEARAVLLREQLDARASGAVVGYSELGIESIQDEQGQSIKTLKLDVNVNRSALKKLLKRLGVYYTVNEQQPFTLELVGDSYDAWDQLGQLQELTGVRVRSGASPVMTLSKEEGGVWSARMSHDGREWSELGKDLSKVWVNAWAGFFTRPEAGASMVSGVSLVISGWYAPDGPKAFQQVLSSWEQELDSAVLAHVDMLPDGLVATWRVKTLDREALSRKLDAYLAPRGLRYNFEVLP</sequence>
<evidence type="ECO:0000313" key="2">
    <source>
        <dbReference type="Proteomes" id="UP000189733"/>
    </source>
</evidence>